<evidence type="ECO:0000256" key="3">
    <source>
        <dbReference type="ARBA" id="ARBA00023015"/>
    </source>
</evidence>
<dbReference type="SUPFAM" id="SSF55785">
    <property type="entry name" value="PYP-like sensor domain (PAS domain)"/>
    <property type="match status" value="1"/>
</dbReference>
<dbReference type="Gene3D" id="3.30.450.40">
    <property type="match status" value="1"/>
</dbReference>
<evidence type="ECO:0000256" key="2">
    <source>
        <dbReference type="ARBA" id="ARBA00022840"/>
    </source>
</evidence>
<evidence type="ECO:0000256" key="4">
    <source>
        <dbReference type="ARBA" id="ARBA00023125"/>
    </source>
</evidence>
<dbReference type="SUPFAM" id="SSF55781">
    <property type="entry name" value="GAF domain-like"/>
    <property type="match status" value="1"/>
</dbReference>
<dbReference type="Gene3D" id="3.30.450.20">
    <property type="entry name" value="PAS domain"/>
    <property type="match status" value="1"/>
</dbReference>
<dbReference type="InterPro" id="IPR029016">
    <property type="entry name" value="GAF-like_dom_sf"/>
</dbReference>
<evidence type="ECO:0000256" key="5">
    <source>
        <dbReference type="ARBA" id="ARBA00023163"/>
    </source>
</evidence>
<dbReference type="Pfam" id="PF02954">
    <property type="entry name" value="HTH_8"/>
    <property type="match status" value="1"/>
</dbReference>
<keyword evidence="3" id="KW-0805">Transcription regulation</keyword>
<protein>
    <submittedName>
        <fullName evidence="7">GAF domain-containing protein</fullName>
    </submittedName>
</protein>
<proteinExistence type="predicted"/>
<dbReference type="PROSITE" id="PS50045">
    <property type="entry name" value="SIGMA54_INTERACT_4"/>
    <property type="match status" value="1"/>
</dbReference>
<keyword evidence="4" id="KW-0238">DNA-binding</keyword>
<dbReference type="InterPro" id="IPR035965">
    <property type="entry name" value="PAS-like_dom_sf"/>
</dbReference>
<keyword evidence="2" id="KW-0067">ATP-binding</keyword>
<name>A0A6H3FEG2_9BACT</name>
<dbReference type="Pfam" id="PF01590">
    <property type="entry name" value="GAF"/>
    <property type="match status" value="1"/>
</dbReference>
<dbReference type="Gene3D" id="1.10.10.60">
    <property type="entry name" value="Homeodomain-like"/>
    <property type="match status" value="1"/>
</dbReference>
<dbReference type="PRINTS" id="PR01590">
    <property type="entry name" value="HTHFIS"/>
</dbReference>
<keyword evidence="1" id="KW-0547">Nucleotide-binding</keyword>
<dbReference type="Pfam" id="PF25601">
    <property type="entry name" value="AAA_lid_14"/>
    <property type="match status" value="1"/>
</dbReference>
<dbReference type="GO" id="GO:0005524">
    <property type="term" value="F:ATP binding"/>
    <property type="evidence" value="ECO:0007669"/>
    <property type="project" value="UniProtKB-KW"/>
</dbReference>
<sequence>MQITTALDSSNYLSGMVLSEYKEQHIHNYLFPFTMQNGLTTPFLEKIYKIREMFHSGEISYSPFIRPSIMRSWQRAYAAGVDVDSEPMSILDNAVFQKILSENDFLVKVASRIMDELLENIFPSECCIILTDTEGVFLHTLGSGAGFGSGTACALRGLCSREDEDGTTAMSLCLQEKTAVCVFGCEHYNLRFDCWSCAAAPIFGKNGTLVGGLTLAVERDKFHHHTLGLVIAAAKAITEQMRLRRLLQELQAMTDLLGEAVLVFDAGGALRLINRYAKRLFHVRKDVLGQPLSAIATVTEGTELPAFGEKVSDRECSLQLRDGTTLHCLFSASPMPEGGLCVTLSSSQRMHRLAGRITGGKAIYDFADIKGSSASMAQSLRLAKVASGNAMTTLILGESGVGKELFAQAIHNGGPRRNQPFIVVNCGAIPRDLVQSELFGYEAGAFTGAKRQGTPGKFELADGGTIFLDEIGDMPLSAQISLLRVLQEGEVTRVGGKQPTRVDVRVVAATHRDLNAAVSNGAFRRDLYYRLNVLRIQVPPLRSRREDIAELAIFFLEKIAKALHKPLSGFTPAALETLRAYDWPGNVRELENLLERTAVVAAGPRIDADDLPQECTASGAAQGSRSVCFAPVATDAAPPSQEILCKAPADLVEALRQAGGNVRVAARTLGVSRVTLYARIRRSGLDLAAMRRQHRGP</sequence>
<evidence type="ECO:0000313" key="8">
    <source>
        <dbReference type="Proteomes" id="UP000292919"/>
    </source>
</evidence>
<dbReference type="InterPro" id="IPR002078">
    <property type="entry name" value="Sigma_54_int"/>
</dbReference>
<dbReference type="InterPro" id="IPR058031">
    <property type="entry name" value="AAA_lid_NorR"/>
</dbReference>
<evidence type="ECO:0000313" key="7">
    <source>
        <dbReference type="EMBL" id="TBH81739.1"/>
    </source>
</evidence>
<dbReference type="CDD" id="cd00009">
    <property type="entry name" value="AAA"/>
    <property type="match status" value="1"/>
</dbReference>
<dbReference type="InterPro" id="IPR003018">
    <property type="entry name" value="GAF"/>
</dbReference>
<comment type="caution">
    <text evidence="7">The sequence shown here is derived from an EMBL/GenBank/DDBJ whole genome shotgun (WGS) entry which is preliminary data.</text>
</comment>
<dbReference type="InterPro" id="IPR003593">
    <property type="entry name" value="AAA+_ATPase"/>
</dbReference>
<dbReference type="SMART" id="SM00382">
    <property type="entry name" value="AAA"/>
    <property type="match status" value="1"/>
</dbReference>
<dbReference type="GO" id="GO:0006355">
    <property type="term" value="P:regulation of DNA-templated transcription"/>
    <property type="evidence" value="ECO:0007669"/>
    <property type="project" value="InterPro"/>
</dbReference>
<dbReference type="InterPro" id="IPR000014">
    <property type="entry name" value="PAS"/>
</dbReference>
<keyword evidence="5" id="KW-0804">Transcription</keyword>
<dbReference type="InterPro" id="IPR009057">
    <property type="entry name" value="Homeodomain-like_sf"/>
</dbReference>
<dbReference type="GO" id="GO:0043565">
    <property type="term" value="F:sequence-specific DNA binding"/>
    <property type="evidence" value="ECO:0007669"/>
    <property type="project" value="InterPro"/>
</dbReference>
<evidence type="ECO:0000259" key="6">
    <source>
        <dbReference type="PROSITE" id="PS50045"/>
    </source>
</evidence>
<dbReference type="SUPFAM" id="SSF52540">
    <property type="entry name" value="P-loop containing nucleoside triphosphate hydrolases"/>
    <property type="match status" value="1"/>
</dbReference>
<dbReference type="Gene3D" id="3.40.50.300">
    <property type="entry name" value="P-loop containing nucleotide triphosphate hydrolases"/>
    <property type="match status" value="1"/>
</dbReference>
<organism evidence="7 8">
    <name type="scientific">Desulfovibrio legallii</name>
    <dbReference type="NCBI Taxonomy" id="571438"/>
    <lineage>
        <taxon>Bacteria</taxon>
        <taxon>Pseudomonadati</taxon>
        <taxon>Thermodesulfobacteriota</taxon>
        <taxon>Desulfovibrionia</taxon>
        <taxon>Desulfovibrionales</taxon>
        <taxon>Desulfovibrionaceae</taxon>
        <taxon>Desulfovibrio</taxon>
    </lineage>
</organism>
<dbReference type="EMBL" id="SIXC01000001">
    <property type="protein sequence ID" value="TBH81739.1"/>
    <property type="molecule type" value="Genomic_DNA"/>
</dbReference>
<dbReference type="SUPFAM" id="SSF46689">
    <property type="entry name" value="Homeodomain-like"/>
    <property type="match status" value="1"/>
</dbReference>
<feature type="domain" description="Sigma-54 factor interaction" evidence="6">
    <location>
        <begin position="369"/>
        <end position="599"/>
    </location>
</feature>
<dbReference type="RefSeq" id="WP_118229054.1">
    <property type="nucleotide sequence ID" value="NZ_JBHSHA010000007.1"/>
</dbReference>
<dbReference type="Gene3D" id="1.10.8.60">
    <property type="match status" value="1"/>
</dbReference>
<evidence type="ECO:0000256" key="1">
    <source>
        <dbReference type="ARBA" id="ARBA00022741"/>
    </source>
</evidence>
<gene>
    <name evidence="7" type="ORF">EB812_00145</name>
</gene>
<dbReference type="PROSITE" id="PS00676">
    <property type="entry name" value="SIGMA54_INTERACT_2"/>
    <property type="match status" value="1"/>
</dbReference>
<dbReference type="PANTHER" id="PTHR32071">
    <property type="entry name" value="TRANSCRIPTIONAL REGULATORY PROTEIN"/>
    <property type="match status" value="1"/>
</dbReference>
<reference evidence="7 8" key="1">
    <citation type="submission" date="2018-12" db="EMBL/GenBank/DDBJ databases">
        <title>First genome draft of Desulfovibrio legallis sp. nov.</title>
        <authorList>
            <person name="Ben Dhia O."/>
            <person name="Najjari A."/>
            <person name="Ferjani R."/>
            <person name="Fhoula I."/>
            <person name="Fardeau M.-L."/>
            <person name="Boudabbous A."/>
            <person name="Ouzari H.I."/>
        </authorList>
    </citation>
    <scope>NUCLEOTIDE SEQUENCE [LARGE SCALE GENOMIC DNA]</scope>
    <source>
        <strain evidence="7 8">H1T</strain>
    </source>
</reference>
<dbReference type="CDD" id="cd00130">
    <property type="entry name" value="PAS"/>
    <property type="match status" value="1"/>
</dbReference>
<dbReference type="PANTHER" id="PTHR32071:SF57">
    <property type="entry name" value="C4-DICARBOXYLATE TRANSPORT TRANSCRIPTIONAL REGULATORY PROTEIN DCTD"/>
    <property type="match status" value="1"/>
</dbReference>
<dbReference type="Proteomes" id="UP000292919">
    <property type="component" value="Unassembled WGS sequence"/>
</dbReference>
<keyword evidence="8" id="KW-1185">Reference proteome</keyword>
<dbReference type="AlphaFoldDB" id="A0A6H3FEG2"/>
<dbReference type="FunFam" id="3.40.50.300:FF:000006">
    <property type="entry name" value="DNA-binding transcriptional regulator NtrC"/>
    <property type="match status" value="1"/>
</dbReference>
<dbReference type="PROSITE" id="PS00688">
    <property type="entry name" value="SIGMA54_INTERACT_3"/>
    <property type="match status" value="1"/>
</dbReference>
<dbReference type="InterPro" id="IPR027417">
    <property type="entry name" value="P-loop_NTPase"/>
</dbReference>
<dbReference type="Pfam" id="PF00158">
    <property type="entry name" value="Sigma54_activat"/>
    <property type="match status" value="1"/>
</dbReference>
<dbReference type="InterPro" id="IPR025944">
    <property type="entry name" value="Sigma_54_int_dom_CS"/>
</dbReference>
<accession>A0A6H3FEG2</accession>
<dbReference type="InterPro" id="IPR025943">
    <property type="entry name" value="Sigma_54_int_dom_ATP-bd_2"/>
</dbReference>
<dbReference type="InterPro" id="IPR002197">
    <property type="entry name" value="HTH_Fis"/>
</dbReference>